<evidence type="ECO:0000313" key="2">
    <source>
        <dbReference type="Proteomes" id="UP000198654"/>
    </source>
</evidence>
<dbReference type="EMBL" id="FNGI01000001">
    <property type="protein sequence ID" value="SDK77718.1"/>
    <property type="molecule type" value="Genomic_DNA"/>
</dbReference>
<accession>A0A1G9ENP8</accession>
<evidence type="ECO:0000313" key="1">
    <source>
        <dbReference type="EMBL" id="SDK77718.1"/>
    </source>
</evidence>
<dbReference type="Proteomes" id="UP000198654">
    <property type="component" value="Unassembled WGS sequence"/>
</dbReference>
<dbReference type="RefSeq" id="WP_089724374.1">
    <property type="nucleotide sequence ID" value="NZ_FNGI01000001.1"/>
</dbReference>
<dbReference type="AlphaFoldDB" id="A0A1G9ENP8"/>
<sequence length="131" mass="14215">MNAVTPLSAARAPQLDPRNVAVGWMFRAGMTLQRVDALEGCITYLMAEHDMSEQAAEIAAIQAYAEVATVNQPARIDVDATTSHVVVLRTAGNRAVMLTIDDLVATLEQARREGRAQVVNSDTRTPVVIQR</sequence>
<keyword evidence="2" id="KW-1185">Reference proteome</keyword>
<name>A0A1G9ENP8_9GAMM</name>
<dbReference type="STRING" id="119000.SAMN05661010_00046"/>
<gene>
    <name evidence="1" type="ORF">SAMN05661010_00046</name>
</gene>
<organism evidence="1 2">
    <name type="scientific">Modicisalibacter muralis</name>
    <dbReference type="NCBI Taxonomy" id="119000"/>
    <lineage>
        <taxon>Bacteria</taxon>
        <taxon>Pseudomonadati</taxon>
        <taxon>Pseudomonadota</taxon>
        <taxon>Gammaproteobacteria</taxon>
        <taxon>Oceanospirillales</taxon>
        <taxon>Halomonadaceae</taxon>
        <taxon>Modicisalibacter</taxon>
    </lineage>
</organism>
<dbReference type="OrthoDB" id="6164141at2"/>
<reference evidence="1 2" key="1">
    <citation type="submission" date="2016-10" db="EMBL/GenBank/DDBJ databases">
        <authorList>
            <person name="de Groot N.N."/>
        </authorList>
    </citation>
    <scope>NUCLEOTIDE SEQUENCE [LARGE SCALE GENOMIC DNA]</scope>
    <source>
        <strain evidence="1 2">DSM 14789</strain>
    </source>
</reference>
<proteinExistence type="predicted"/>
<protein>
    <submittedName>
        <fullName evidence="1">Uncharacterized protein</fullName>
    </submittedName>
</protein>